<reference evidence="1" key="1">
    <citation type="submission" date="2023-11" db="EMBL/GenBank/DDBJ databases">
        <authorList>
            <person name="Poullet M."/>
        </authorList>
    </citation>
    <scope>NUCLEOTIDE SEQUENCE</scope>
    <source>
        <strain evidence="1">E1834</strain>
    </source>
</reference>
<dbReference type="EMBL" id="CAVMJV010000014">
    <property type="protein sequence ID" value="CAK5051159.1"/>
    <property type="molecule type" value="Genomic_DNA"/>
</dbReference>
<dbReference type="Proteomes" id="UP001497535">
    <property type="component" value="Unassembled WGS sequence"/>
</dbReference>
<accession>A0ACB0YLD5</accession>
<proteinExistence type="predicted"/>
<gene>
    <name evidence="1" type="ORF">MENTE1834_LOCUS13526</name>
</gene>
<keyword evidence="2" id="KW-1185">Reference proteome</keyword>
<name>A0ACB0YLD5_MELEN</name>
<evidence type="ECO:0000313" key="2">
    <source>
        <dbReference type="Proteomes" id="UP001497535"/>
    </source>
</evidence>
<sequence>MVIAGTRPPTVPPSSAGSCISPSSIWTPSSTAGGISTPNRQQQINFPFDEQQNNENEQLILHFPHLPPSPNVLASKDNEAEQPILISLEQQQSLISQYGFQTHRPRPPLNRAIPPIPESRSNESIQSSQSMLTRRPSNGLQLQTVQIIDENNPIDEPVPKQTMTGDDVMGVSTITIKETTNITTKTSRLPKFVRRKEKKDSSVEQEEKKQQKPPKSPLMSVAHSVKNKLSRLTKGGNAMSSSAGAEFPMSRSLEIGSKTRIPHRQTSDEIPKSKSMEEQRGMNENSGGFFLVPRRSPTTTLVLCSPGGGPRRLPPDEFLEQQKEPQLLSNKQVQFVDEEDNLHKLSPQKELAFCVWTPEIENNLIVKINEEIKEKEGNEKVEEEVKVMSKIEGQTEIEKIIEEQEKKDIDGSTSVMKANIAFEEEKQPTFSSKPLTITEPPPEQPKPTSSVAATTTITSITTTRRSRSPPRVLLTSLRKSPQSFPPLGNSSLDSQQNLTEKNGRQTKSTVSVSFGEVDVKKYNENKEEIKGKEEEKSGKRKVFSTRSLRMVANRVCEASPLLRRRGHSANAPQERQKEAGMGSSSTRFGNNKNTFDSNQQKLKTAKSTFATTNVIRSVNSVRTINRPYGAPLAESESSIVANSPAVEQFPGVFPNGKEVINNKKRGGGGIFGANSRFGRKEDKKIIVNEEDKKKQQQRQQQKNSVNITNGSGKENNLAKNGKKNLIKFVGKIFLNFLKLNLSNFILIYLGKRFFCF</sequence>
<evidence type="ECO:0000313" key="1">
    <source>
        <dbReference type="EMBL" id="CAK5051159.1"/>
    </source>
</evidence>
<organism evidence="1 2">
    <name type="scientific">Meloidogyne enterolobii</name>
    <name type="common">Root-knot nematode worm</name>
    <name type="synonym">Meloidogyne mayaguensis</name>
    <dbReference type="NCBI Taxonomy" id="390850"/>
    <lineage>
        <taxon>Eukaryota</taxon>
        <taxon>Metazoa</taxon>
        <taxon>Ecdysozoa</taxon>
        <taxon>Nematoda</taxon>
        <taxon>Chromadorea</taxon>
        <taxon>Rhabditida</taxon>
        <taxon>Tylenchina</taxon>
        <taxon>Tylenchomorpha</taxon>
        <taxon>Tylenchoidea</taxon>
        <taxon>Meloidogynidae</taxon>
        <taxon>Meloidogyninae</taxon>
        <taxon>Meloidogyne</taxon>
    </lineage>
</organism>
<comment type="caution">
    <text evidence="1">The sequence shown here is derived from an EMBL/GenBank/DDBJ whole genome shotgun (WGS) entry which is preliminary data.</text>
</comment>
<protein>
    <submittedName>
        <fullName evidence="1">Uncharacterized protein</fullName>
    </submittedName>
</protein>